<keyword evidence="2" id="KW-1185">Reference proteome</keyword>
<evidence type="ECO:0000313" key="1">
    <source>
        <dbReference type="EMBL" id="EGW21896.1"/>
    </source>
</evidence>
<proteinExistence type="predicted"/>
<evidence type="ECO:0000313" key="2">
    <source>
        <dbReference type="Proteomes" id="UP000004664"/>
    </source>
</evidence>
<dbReference type="HOGENOM" id="CLU_079906_0_0_6"/>
<organism evidence="1 2">
    <name type="scientific">Methylobacter tundripaludum (strain ATCC BAA-1195 / DSM 17260 / SV96)</name>
    <dbReference type="NCBI Taxonomy" id="697282"/>
    <lineage>
        <taxon>Bacteria</taxon>
        <taxon>Pseudomonadati</taxon>
        <taxon>Pseudomonadota</taxon>
        <taxon>Gammaproteobacteria</taxon>
        <taxon>Methylococcales</taxon>
        <taxon>Methylococcaceae</taxon>
        <taxon>Methylobacter</taxon>
    </lineage>
</organism>
<reference evidence="1 2" key="1">
    <citation type="submission" date="2011-06" db="EMBL/GenBank/DDBJ databases">
        <title>Genomic sequence of Methylobacter tundripaludum SV96.</title>
        <authorList>
            <consortium name="US DOE Joint Genome Institute"/>
            <person name="Lucas S."/>
            <person name="Han J."/>
            <person name="Lapidus A."/>
            <person name="Cheng J.-F."/>
            <person name="Goodwin L."/>
            <person name="Pitluck S."/>
            <person name="Held B."/>
            <person name="Detter J.C."/>
            <person name="Han C."/>
            <person name="Tapia R."/>
            <person name="Land M."/>
            <person name="Hauser L."/>
            <person name="Kyrpides N."/>
            <person name="Ivanova N."/>
            <person name="Ovchinnikova G."/>
            <person name="Pagani I."/>
            <person name="Klotz M.G."/>
            <person name="Dispirito A.A."/>
            <person name="Murrell J.C."/>
            <person name="Dunfield P."/>
            <person name="Kalyuzhnaya M.G."/>
            <person name="Svenning M."/>
            <person name="Trotsenko Y.A."/>
            <person name="Stein L.Y."/>
            <person name="Woyke T."/>
        </authorList>
    </citation>
    <scope>NUCLEOTIDE SEQUENCE [LARGE SCALE GENOMIC DNA]</scope>
    <source>
        <strain evidence="2">ATCC BAA-1195 / DSM 17260 / SV96</strain>
    </source>
</reference>
<protein>
    <submittedName>
        <fullName evidence="1">Uncharacterized protein</fullName>
    </submittedName>
</protein>
<dbReference type="eggNOG" id="ENOG50329NX">
    <property type="taxonomic scope" value="Bacteria"/>
</dbReference>
<gene>
    <name evidence="1" type="ORF">Mettu_0689</name>
</gene>
<dbReference type="AlphaFoldDB" id="G3IWF7"/>
<dbReference type="EMBL" id="JH109152">
    <property type="protein sequence ID" value="EGW21896.1"/>
    <property type="molecule type" value="Genomic_DNA"/>
</dbReference>
<name>G3IWF7_METTV</name>
<sequence>MDEEIKIRLKGEGISPGLIRSKEIAEILESVEDMVVAEALKADPTLSKEHIIVGIYAIEDKSIGLKFKTTMASVVIPAFLATAEAIGNGDFDLLTPQTVKSLQVISNFSKKHTCNAIFGTGEKIEIATITPNTQIPFPTFIEGWSEIVGKVIRVGGKTPKAMIELTDGATMYCEVPENIAKELGHQLYSLARFYGQAKWDSKTLELEEFQITSVEEFKNMDPKLMFKELANILGEQFTNVRDVEEYVSHLRYEGDV</sequence>
<dbReference type="STRING" id="697282.Mettu_0689"/>
<dbReference type="RefSeq" id="WP_006889871.1">
    <property type="nucleotide sequence ID" value="NZ_JH109152.1"/>
</dbReference>
<dbReference type="OrthoDB" id="1441841at2"/>
<accession>G3IWF7</accession>
<dbReference type="Proteomes" id="UP000004664">
    <property type="component" value="Unassembled WGS sequence"/>
</dbReference>